<feature type="compositionally biased region" description="Pro residues" evidence="1">
    <location>
        <begin position="1391"/>
        <end position="1401"/>
    </location>
</feature>
<feature type="compositionally biased region" description="Low complexity" evidence="1">
    <location>
        <begin position="140"/>
        <end position="149"/>
    </location>
</feature>
<dbReference type="InterPro" id="IPR006939">
    <property type="entry name" value="SNF5"/>
</dbReference>
<dbReference type="EMBL" id="KN831808">
    <property type="protein sequence ID" value="KIM36135.1"/>
    <property type="molecule type" value="Genomic_DNA"/>
</dbReference>
<dbReference type="Pfam" id="PF04855">
    <property type="entry name" value="SNF5"/>
    <property type="match status" value="1"/>
</dbReference>
<evidence type="ECO:0000313" key="2">
    <source>
        <dbReference type="EMBL" id="KIM36135.1"/>
    </source>
</evidence>
<feature type="compositionally biased region" description="Acidic residues" evidence="1">
    <location>
        <begin position="814"/>
        <end position="824"/>
    </location>
</feature>
<feature type="compositionally biased region" description="Low complexity" evidence="1">
    <location>
        <begin position="1304"/>
        <end position="1317"/>
    </location>
</feature>
<feature type="compositionally biased region" description="Basic residues" evidence="1">
    <location>
        <begin position="997"/>
        <end position="1008"/>
    </location>
</feature>
<organism evidence="2 3">
    <name type="scientific">Hebeloma cylindrosporum</name>
    <dbReference type="NCBI Taxonomy" id="76867"/>
    <lineage>
        <taxon>Eukaryota</taxon>
        <taxon>Fungi</taxon>
        <taxon>Dikarya</taxon>
        <taxon>Basidiomycota</taxon>
        <taxon>Agaricomycotina</taxon>
        <taxon>Agaricomycetes</taxon>
        <taxon>Agaricomycetidae</taxon>
        <taxon>Agaricales</taxon>
        <taxon>Agaricineae</taxon>
        <taxon>Hymenogastraceae</taxon>
        <taxon>Hebeloma</taxon>
    </lineage>
</organism>
<feature type="region of interest" description="Disordered" evidence="1">
    <location>
        <begin position="169"/>
        <end position="208"/>
    </location>
</feature>
<feature type="compositionally biased region" description="Low complexity" evidence="1">
    <location>
        <begin position="394"/>
        <end position="405"/>
    </location>
</feature>
<dbReference type="PANTHER" id="PTHR12460">
    <property type="entry name" value="CYCLIN-DEPENDENT KINASE INHIBITOR-RELATED PROTEIN"/>
    <property type="match status" value="1"/>
</dbReference>
<feature type="compositionally biased region" description="Low complexity" evidence="1">
    <location>
        <begin position="415"/>
        <end position="431"/>
    </location>
</feature>
<dbReference type="GO" id="GO:0031124">
    <property type="term" value="P:mRNA 3'-end processing"/>
    <property type="evidence" value="ECO:0007669"/>
    <property type="project" value="TreeGrafter"/>
</dbReference>
<feature type="region of interest" description="Disordered" evidence="1">
    <location>
        <begin position="1233"/>
        <end position="1401"/>
    </location>
</feature>
<evidence type="ECO:0000313" key="3">
    <source>
        <dbReference type="Proteomes" id="UP000053424"/>
    </source>
</evidence>
<keyword evidence="3" id="KW-1185">Reference proteome</keyword>
<reference evidence="3" key="2">
    <citation type="submission" date="2015-01" db="EMBL/GenBank/DDBJ databases">
        <title>Evolutionary Origins and Diversification of the Mycorrhizal Mutualists.</title>
        <authorList>
            <consortium name="DOE Joint Genome Institute"/>
            <consortium name="Mycorrhizal Genomics Consortium"/>
            <person name="Kohler A."/>
            <person name="Kuo A."/>
            <person name="Nagy L.G."/>
            <person name="Floudas D."/>
            <person name="Copeland A."/>
            <person name="Barry K.W."/>
            <person name="Cichocki N."/>
            <person name="Veneault-Fourrey C."/>
            <person name="LaButti K."/>
            <person name="Lindquist E.A."/>
            <person name="Lipzen A."/>
            <person name="Lundell T."/>
            <person name="Morin E."/>
            <person name="Murat C."/>
            <person name="Riley R."/>
            <person name="Ohm R."/>
            <person name="Sun H."/>
            <person name="Tunlid A."/>
            <person name="Henrissat B."/>
            <person name="Grigoriev I.V."/>
            <person name="Hibbett D.S."/>
            <person name="Martin F."/>
        </authorList>
    </citation>
    <scope>NUCLEOTIDE SEQUENCE [LARGE SCALE GENOMIC DNA]</scope>
    <source>
        <strain evidence="3">h7</strain>
    </source>
</reference>
<feature type="compositionally biased region" description="Low complexity" evidence="1">
    <location>
        <begin position="1144"/>
        <end position="1158"/>
    </location>
</feature>
<feature type="compositionally biased region" description="Low complexity" evidence="1">
    <location>
        <begin position="178"/>
        <end position="191"/>
    </location>
</feature>
<feature type="compositionally biased region" description="Low complexity" evidence="1">
    <location>
        <begin position="1078"/>
        <end position="1091"/>
    </location>
</feature>
<evidence type="ECO:0008006" key="4">
    <source>
        <dbReference type="Google" id="ProtNLM"/>
    </source>
</evidence>
<dbReference type="GO" id="GO:0000228">
    <property type="term" value="C:nuclear chromosome"/>
    <property type="evidence" value="ECO:0007669"/>
    <property type="project" value="InterPro"/>
</dbReference>
<proteinExistence type="predicted"/>
<dbReference type="HOGENOM" id="CLU_001742_1_0_1"/>
<dbReference type="GO" id="GO:0000993">
    <property type="term" value="F:RNA polymerase II complex binding"/>
    <property type="evidence" value="ECO:0007669"/>
    <property type="project" value="TreeGrafter"/>
</dbReference>
<feature type="compositionally biased region" description="Pro residues" evidence="1">
    <location>
        <begin position="192"/>
        <end position="201"/>
    </location>
</feature>
<sequence>MNPNGFPGGNAINPAMLAAYQKPYPAAARPQIDVNLMLNTLGISREQFQNFNPQERQIAAARFMQQQQQQQQQQQMNAMAMGINPQSLFDRPSSSASSHPQQQQMMPPPIPRPPTAQGLSRPGTSLAHRSPTIPGPMHDMQPQRPQSRMSQRDISNGFNSTQQTIHLAQQNPYPPTSTPTNPNSHTSSSSSPPAPQTPMSPNPFRGAKRKATGEMLPANMGMNMGINIPGSPRIGGINLGGGAQGSGIMGPPGLPRSISNDSIGGGMMNMSSINPMNMNMNINLGGIPQSPGPSMINTNVQRGSPRPQSSMDMVGMTNPMGMHIDIPTRPNSMAIPQGPQTPLRQGSLPPAQSTPTPGIVGIPAQLGGGGPVGMRQGSLPPTNVSGGGGRGPQGMNIGGMNNMGIPTGNSGGPQGMSMSMAPSLSASSSMGSLGGLGGGSQTSTSNLQSSSGIAAPPTSSSSAGGASNTTTTALPSSSTSQTNVNAITVTSSTPGLAPPPPLPNSITLNPKTTQITLVPLLTSLTSIPALSSSEIENIKEWMETDKEYDARLRAQQQRMAEEVRGSAMNAAPMWWEQGAFGNGAGNWNRYRRSQREVFDVRYPKSRRDAGRSHRKGVRREGLRLPRKISAEDANRPEQLVPIRIEFDVEHHKMRDTFVWNLNDPIVTPEAFAQSLIEDYALAPSYHSLIAKSIHDQLSDFRAHSGNFDHEGVELSDAAGPDAAVIKGSLDECNAKWWALWRKKVKKESARAVADAVALGGSDAEDDDDGEEPSSFKKHHHLKKNGSRKRVTLNGEKKPKEDDGEDADVSMLADNEFEADEEEEDEQRKTKKKKQVKPKRSFWGDLDTEVFKPLAVHEIKVDEQAMHEDMRILIKLDIIVASIKLDDQFEWDLDNPMASPEEFAEVYTQELGLGGEFKTAIAHSIREQVQTYQKSLFLIGHPSDGTAVQDDELKQSFLPSLVTGARPVSEVQQFTPLLNYLSDGELERTEKERDKDLNKRRKRNTRGRRGIALPDREPIRTYRTPAIGFPELDAATLALAAAANAPMSRRAAAAAATLTIANMVASENGTAFMPQTMPSSSSSNSIAAASQAPTAGSNKEKPKGLFKAPAYPTMVLRPRAHVVAPTPSTAADVSGMPPVPADNEAPPSSSSAAAAPALDSKASKIISAKKQKELEREAKEKEFVDGQHPNYIDGVWHCSNCGCPESIAVGRRKGPLGDKSQCGTCGKFWHRHRRPRPVEYNPDPDFHSGVKQKEVDGARTPASKKKGAAAALRAQSAANSATPAADASEPQTPTRSNGDLEAGSSRRSPSPTPAALAMMDDDRALSPVSTASSASEAPLAQRVKLNGSSHKATPTPAPAPVPTPATPTPKPLPAEPAPPPPPAAAAATSAAPPSPSKSWPPPWLASAVQVMQARYPNDRFEVILRKVNATSTPEWRIKCLDCPGKLYTPGPGETLSNYDVHLKNRQHRQRVNDRLAAAAAGPSAEPATDAAAPKS</sequence>
<feature type="compositionally biased region" description="Low complexity" evidence="1">
    <location>
        <begin position="1475"/>
        <end position="1494"/>
    </location>
</feature>
<feature type="region of interest" description="Disordered" evidence="1">
    <location>
        <begin position="1472"/>
        <end position="1494"/>
    </location>
</feature>
<dbReference type="Gene3D" id="3.30.50.10">
    <property type="entry name" value="Erythroid Transcription Factor GATA-1, subunit A"/>
    <property type="match status" value="1"/>
</dbReference>
<feature type="region of interest" description="Disordered" evidence="1">
    <location>
        <begin position="1124"/>
        <end position="1158"/>
    </location>
</feature>
<feature type="compositionally biased region" description="Low complexity" evidence="1">
    <location>
        <begin position="91"/>
        <end position="105"/>
    </location>
</feature>
<dbReference type="GO" id="GO:0006355">
    <property type="term" value="P:regulation of DNA-templated transcription"/>
    <property type="evidence" value="ECO:0007669"/>
    <property type="project" value="InterPro"/>
</dbReference>
<feature type="region of interest" description="Disordered" evidence="1">
    <location>
        <begin position="333"/>
        <end position="354"/>
    </location>
</feature>
<dbReference type="InterPro" id="IPR013088">
    <property type="entry name" value="Znf_NHR/GATA"/>
</dbReference>
<protein>
    <recommendedName>
        <fullName evidence="4">SNF5-domain-containing protein</fullName>
    </recommendedName>
</protein>
<accession>A0A0C3BHG4</accession>
<feature type="compositionally biased region" description="Low complexity" evidence="1">
    <location>
        <begin position="1267"/>
        <end position="1287"/>
    </location>
</feature>
<name>A0A0C3BHG4_HEBCY</name>
<reference evidence="2 3" key="1">
    <citation type="submission" date="2014-04" db="EMBL/GenBank/DDBJ databases">
        <authorList>
            <consortium name="DOE Joint Genome Institute"/>
            <person name="Kuo A."/>
            <person name="Gay G."/>
            <person name="Dore J."/>
            <person name="Kohler A."/>
            <person name="Nagy L.G."/>
            <person name="Floudas D."/>
            <person name="Copeland A."/>
            <person name="Barry K.W."/>
            <person name="Cichocki N."/>
            <person name="Veneault-Fourrey C."/>
            <person name="LaButti K."/>
            <person name="Lindquist E.A."/>
            <person name="Lipzen A."/>
            <person name="Lundell T."/>
            <person name="Morin E."/>
            <person name="Murat C."/>
            <person name="Sun H."/>
            <person name="Tunlid A."/>
            <person name="Henrissat B."/>
            <person name="Grigoriev I.V."/>
            <person name="Hibbett D.S."/>
            <person name="Martin F."/>
            <person name="Nordberg H.P."/>
            <person name="Cantor M.N."/>
            <person name="Hua S.X."/>
        </authorList>
    </citation>
    <scope>NUCLEOTIDE SEQUENCE [LARGE SCALE GENOMIC DNA]</scope>
    <source>
        <strain evidence="3">h7</strain>
    </source>
</reference>
<gene>
    <name evidence="2" type="ORF">M413DRAFT_320258</name>
</gene>
<feature type="region of interest" description="Disordered" evidence="1">
    <location>
        <begin position="489"/>
        <end position="508"/>
    </location>
</feature>
<feature type="compositionally biased region" description="Basic and acidic residues" evidence="1">
    <location>
        <begin position="1243"/>
        <end position="1256"/>
    </location>
</feature>
<dbReference type="GO" id="GO:0008270">
    <property type="term" value="F:zinc ion binding"/>
    <property type="evidence" value="ECO:0007669"/>
    <property type="project" value="InterPro"/>
</dbReference>
<feature type="region of interest" description="Disordered" evidence="1">
    <location>
        <begin position="1071"/>
        <end position="1103"/>
    </location>
</feature>
<feature type="compositionally biased region" description="Basic and acidic residues" evidence="1">
    <location>
        <begin position="987"/>
        <end position="996"/>
    </location>
</feature>
<feature type="compositionally biased region" description="Polar residues" evidence="1">
    <location>
        <begin position="338"/>
        <end position="354"/>
    </location>
</feature>
<evidence type="ECO:0000256" key="1">
    <source>
        <dbReference type="SAM" id="MobiDB-lite"/>
    </source>
</evidence>
<feature type="compositionally biased region" description="Acidic residues" evidence="1">
    <location>
        <begin position="762"/>
        <end position="771"/>
    </location>
</feature>
<feature type="region of interest" description="Disordered" evidence="1">
    <location>
        <begin position="366"/>
        <end position="482"/>
    </location>
</feature>
<feature type="compositionally biased region" description="Low complexity" evidence="1">
    <location>
        <begin position="441"/>
        <end position="482"/>
    </location>
</feature>
<feature type="compositionally biased region" description="Basic residues" evidence="1">
    <location>
        <begin position="828"/>
        <end position="837"/>
    </location>
</feature>
<dbReference type="PANTHER" id="PTHR12460:SF0">
    <property type="entry name" value="CID DOMAIN-CONTAINING PROTEIN-RELATED"/>
    <property type="match status" value="1"/>
</dbReference>
<dbReference type="GO" id="GO:0006338">
    <property type="term" value="P:chromatin remodeling"/>
    <property type="evidence" value="ECO:0007669"/>
    <property type="project" value="InterPro"/>
</dbReference>
<feature type="region of interest" description="Disordered" evidence="1">
    <location>
        <begin position="758"/>
        <end position="837"/>
    </location>
</feature>
<feature type="compositionally biased region" description="Pro residues" evidence="1">
    <location>
        <begin position="1354"/>
        <end position="1382"/>
    </location>
</feature>
<dbReference type="OrthoDB" id="515064at2759"/>
<feature type="compositionally biased region" description="Basic residues" evidence="1">
    <location>
        <begin position="775"/>
        <end position="790"/>
    </location>
</feature>
<feature type="region of interest" description="Disordered" evidence="1">
    <location>
        <begin position="85"/>
        <end position="156"/>
    </location>
</feature>
<dbReference type="Proteomes" id="UP000053424">
    <property type="component" value="Unassembled WGS sequence"/>
</dbReference>
<dbReference type="STRING" id="686832.A0A0C3BHG4"/>
<feature type="region of interest" description="Disordered" evidence="1">
    <location>
        <begin position="987"/>
        <end position="1010"/>
    </location>
</feature>